<dbReference type="AlphaFoldDB" id="A0A9E2SAN0"/>
<keyword evidence="1" id="KW-0732">Signal</keyword>
<dbReference type="PROSITE" id="PS51352">
    <property type="entry name" value="THIOREDOXIN_2"/>
    <property type="match status" value="1"/>
</dbReference>
<dbReference type="InterPro" id="IPR013766">
    <property type="entry name" value="Thioredoxin_domain"/>
</dbReference>
<dbReference type="EMBL" id="JAHSPG010000002">
    <property type="protein sequence ID" value="MBV4356425.1"/>
    <property type="molecule type" value="Genomic_DNA"/>
</dbReference>
<evidence type="ECO:0000313" key="5">
    <source>
        <dbReference type="Proteomes" id="UP000812270"/>
    </source>
</evidence>
<dbReference type="PANTHER" id="PTHR43031:SF16">
    <property type="entry name" value="OXIDOREDUCTASE"/>
    <property type="match status" value="1"/>
</dbReference>
<proteinExistence type="predicted"/>
<evidence type="ECO:0000256" key="1">
    <source>
        <dbReference type="SAM" id="SignalP"/>
    </source>
</evidence>
<dbReference type="Pfam" id="PF00581">
    <property type="entry name" value="Rhodanese"/>
    <property type="match status" value="1"/>
</dbReference>
<feature type="domain" description="Rhodanese" evidence="2">
    <location>
        <begin position="36"/>
        <end position="127"/>
    </location>
</feature>
<dbReference type="InterPro" id="IPR001763">
    <property type="entry name" value="Rhodanese-like_dom"/>
</dbReference>
<dbReference type="Proteomes" id="UP000812270">
    <property type="component" value="Unassembled WGS sequence"/>
</dbReference>
<feature type="chain" id="PRO_5039316297" evidence="1">
    <location>
        <begin position="22"/>
        <end position="231"/>
    </location>
</feature>
<evidence type="ECO:0000259" key="2">
    <source>
        <dbReference type="PROSITE" id="PS50206"/>
    </source>
</evidence>
<comment type="caution">
    <text evidence="4">The sequence shown here is derived from an EMBL/GenBank/DDBJ whole genome shotgun (WGS) entry which is preliminary data.</text>
</comment>
<dbReference type="SMART" id="SM00450">
    <property type="entry name" value="RHOD"/>
    <property type="match status" value="1"/>
</dbReference>
<dbReference type="RefSeq" id="WP_217790021.1">
    <property type="nucleotide sequence ID" value="NZ_JAHSPG010000002.1"/>
</dbReference>
<organism evidence="4 5">
    <name type="scientific">Pinibacter aurantiacus</name>
    <dbReference type="NCBI Taxonomy" id="2851599"/>
    <lineage>
        <taxon>Bacteria</taxon>
        <taxon>Pseudomonadati</taxon>
        <taxon>Bacteroidota</taxon>
        <taxon>Chitinophagia</taxon>
        <taxon>Chitinophagales</taxon>
        <taxon>Chitinophagaceae</taxon>
        <taxon>Pinibacter</taxon>
    </lineage>
</organism>
<name>A0A9E2SAN0_9BACT</name>
<evidence type="ECO:0000313" key="4">
    <source>
        <dbReference type="EMBL" id="MBV4356425.1"/>
    </source>
</evidence>
<gene>
    <name evidence="4" type="ORF">KTO63_04635</name>
</gene>
<dbReference type="Pfam" id="PF00085">
    <property type="entry name" value="Thioredoxin"/>
    <property type="match status" value="1"/>
</dbReference>
<feature type="signal peptide" evidence="1">
    <location>
        <begin position="1"/>
        <end position="21"/>
    </location>
</feature>
<reference evidence="4" key="1">
    <citation type="submission" date="2021-06" db="EMBL/GenBank/DDBJ databases">
        <authorList>
            <person name="Huq M.A."/>
        </authorList>
    </citation>
    <scope>NUCLEOTIDE SEQUENCE</scope>
    <source>
        <strain evidence="4">MAH-26</strain>
    </source>
</reference>
<dbReference type="InterPro" id="IPR050229">
    <property type="entry name" value="GlpE_sulfurtransferase"/>
</dbReference>
<dbReference type="PROSITE" id="PS50206">
    <property type="entry name" value="RHODANESE_3"/>
    <property type="match status" value="1"/>
</dbReference>
<dbReference type="PANTHER" id="PTHR43031">
    <property type="entry name" value="FAD-DEPENDENT OXIDOREDUCTASE"/>
    <property type="match status" value="1"/>
</dbReference>
<evidence type="ECO:0000259" key="3">
    <source>
        <dbReference type="PROSITE" id="PS51352"/>
    </source>
</evidence>
<dbReference type="CDD" id="cd02947">
    <property type="entry name" value="TRX_family"/>
    <property type="match status" value="1"/>
</dbReference>
<feature type="domain" description="Thioredoxin" evidence="3">
    <location>
        <begin position="125"/>
        <end position="231"/>
    </location>
</feature>
<protein>
    <submittedName>
        <fullName evidence="4">Thioredoxin fold domain-containing protein</fullName>
    </submittedName>
</protein>
<keyword evidence="5" id="KW-1185">Reference proteome</keyword>
<accession>A0A9E2SAN0</accession>
<dbReference type="CDD" id="cd00158">
    <property type="entry name" value="RHOD"/>
    <property type="match status" value="1"/>
</dbReference>
<dbReference type="PROSITE" id="PS51257">
    <property type="entry name" value="PROKAR_LIPOPROTEIN"/>
    <property type="match status" value="1"/>
</dbReference>
<sequence length="231" mass="25678">MKNILIAQVICLFLLSCNLNGQTKTVLSADEFQQQIGGDKQLLDVRTSGEYSNGHIANALQADWNNKEEFKDRVQYLDKNKPVLIYCQVGGRSAAAAKYLRENGFKNVEELHGGMISWKQANKPVAGVSNIPEMTTDEFTAKVNVKKTVLVDFGAEWCPPCKKMEPVIADLQKELKGKFELVKIDGGANTTLMKAMGLDKIPGFIIYKNGKEVWRQQGVVEKDVLKKALAN</sequence>